<dbReference type="Proteomes" id="UP000053660">
    <property type="component" value="Unassembled WGS sequence"/>
</dbReference>
<dbReference type="OrthoDB" id="5799239at2759"/>
<protein>
    <recommendedName>
        <fullName evidence="1">Cep192-like domain-containing protein</fullName>
    </recommendedName>
</protein>
<dbReference type="InterPro" id="IPR054091">
    <property type="entry name" value="Cep192-like_D5"/>
</dbReference>
<sequence>MPVRGLGGVAVLSIKAREDLRISRNGSYILQSSYETTFSFTLVNSGKRHAFARILVLYYGESGIPERLPVAINPASGIVIGRDETKQISVRLQSQMPCSDWRSSQNSIVSTASTTQRAVSPLQVIIYWGEERTRRRLRCFEEKTGTVHLCENLQFTEKYSGEDTSFEPPKDYPVSKEDIRLFDECLRMFVIYVCSPRIRPRQSLASNSSLERSLQPEDTFRERSTYNTLVVPDQTMR</sequence>
<proteinExistence type="predicted"/>
<dbReference type="Pfam" id="PF22074">
    <property type="entry name" value="Cep192_D5"/>
    <property type="match status" value="1"/>
</dbReference>
<evidence type="ECO:0000259" key="1">
    <source>
        <dbReference type="Pfam" id="PF22074"/>
    </source>
</evidence>
<reference evidence="2 3" key="1">
    <citation type="submission" date="2014-03" db="EMBL/GenBank/DDBJ databases">
        <title>Draft genome of the hookworm Oesophagostomum dentatum.</title>
        <authorList>
            <person name="Mitreva M."/>
        </authorList>
    </citation>
    <scope>NUCLEOTIDE SEQUENCE [LARGE SCALE GENOMIC DNA]</scope>
    <source>
        <strain evidence="2 3">OD-Hann</strain>
    </source>
</reference>
<keyword evidence="3" id="KW-1185">Reference proteome</keyword>
<evidence type="ECO:0000313" key="3">
    <source>
        <dbReference type="Proteomes" id="UP000053660"/>
    </source>
</evidence>
<evidence type="ECO:0000313" key="2">
    <source>
        <dbReference type="EMBL" id="KHJ75263.1"/>
    </source>
</evidence>
<feature type="domain" description="Cep192-like" evidence="1">
    <location>
        <begin position="32"/>
        <end position="194"/>
    </location>
</feature>
<organism evidence="2 3">
    <name type="scientific">Oesophagostomum dentatum</name>
    <name type="common">Nodular worm</name>
    <dbReference type="NCBI Taxonomy" id="61180"/>
    <lineage>
        <taxon>Eukaryota</taxon>
        <taxon>Metazoa</taxon>
        <taxon>Ecdysozoa</taxon>
        <taxon>Nematoda</taxon>
        <taxon>Chromadorea</taxon>
        <taxon>Rhabditida</taxon>
        <taxon>Rhabditina</taxon>
        <taxon>Rhabditomorpha</taxon>
        <taxon>Strongyloidea</taxon>
        <taxon>Strongylidae</taxon>
        <taxon>Oesophagostomum</taxon>
    </lineage>
</organism>
<accession>A0A0B1RQD6</accession>
<dbReference type="AlphaFoldDB" id="A0A0B1RQD6"/>
<gene>
    <name evidence="2" type="ORF">OESDEN_25121</name>
</gene>
<name>A0A0B1RQD6_OESDE</name>
<dbReference type="EMBL" id="KN612916">
    <property type="protein sequence ID" value="KHJ75263.1"/>
    <property type="molecule type" value="Genomic_DNA"/>
</dbReference>